<evidence type="ECO:0000313" key="3">
    <source>
        <dbReference type="Proteomes" id="UP000233551"/>
    </source>
</evidence>
<protein>
    <submittedName>
        <fullName evidence="2">Uncharacterized protein</fullName>
    </submittedName>
</protein>
<accession>A0A2I0K7R0</accession>
<keyword evidence="1" id="KW-1133">Transmembrane helix</keyword>
<organism evidence="2 3">
    <name type="scientific">Punica granatum</name>
    <name type="common">Pomegranate</name>
    <dbReference type="NCBI Taxonomy" id="22663"/>
    <lineage>
        <taxon>Eukaryota</taxon>
        <taxon>Viridiplantae</taxon>
        <taxon>Streptophyta</taxon>
        <taxon>Embryophyta</taxon>
        <taxon>Tracheophyta</taxon>
        <taxon>Spermatophyta</taxon>
        <taxon>Magnoliopsida</taxon>
        <taxon>eudicotyledons</taxon>
        <taxon>Gunneridae</taxon>
        <taxon>Pentapetalae</taxon>
        <taxon>rosids</taxon>
        <taxon>malvids</taxon>
        <taxon>Myrtales</taxon>
        <taxon>Lythraceae</taxon>
        <taxon>Punica</taxon>
    </lineage>
</organism>
<dbReference type="AlphaFoldDB" id="A0A2I0K7R0"/>
<gene>
    <name evidence="2" type="ORF">CRG98_015016</name>
</gene>
<sequence length="323" mass="35752">MASSYSLDLALVAPISLSNFKHAMVAPLSKVFLQQLSGPSLFYFTWYICVFVSLRGGGGGGGWKSSDRGLIVFIFIFVFVFFFSIFIFVFAFVFIFVFAFVFIFVFAFFFFVFVIPVNKLSTCCHFTEGLKEANTLCSIRHFLFRPLFHQPLPPPSPSSSSATSSSSSPLDPKLLMSLLAQHPYCTGPLHPIAIDIGGPFATSSPSISLTTSPILWPSPSSPSRPSPLYPSMPLQLHFPICFPSNIALMHRSLSTFCSIRRSLRPHLLPLISANTVSNVLFKGSDPYVISRNPKYLKYLTISAQTSPKPSGTPAFKPHLYLFL</sequence>
<evidence type="ECO:0000313" key="2">
    <source>
        <dbReference type="EMBL" id="PKI64584.1"/>
    </source>
</evidence>
<feature type="transmembrane region" description="Helical" evidence="1">
    <location>
        <begin position="70"/>
        <end position="89"/>
    </location>
</feature>
<keyword evidence="3" id="KW-1185">Reference proteome</keyword>
<proteinExistence type="predicted"/>
<feature type="transmembrane region" description="Helical" evidence="1">
    <location>
        <begin position="40"/>
        <end position="58"/>
    </location>
</feature>
<dbReference type="EMBL" id="PGOL01000803">
    <property type="protein sequence ID" value="PKI64584.1"/>
    <property type="molecule type" value="Genomic_DNA"/>
</dbReference>
<name>A0A2I0K7R0_PUNGR</name>
<keyword evidence="1" id="KW-0812">Transmembrane</keyword>
<comment type="caution">
    <text evidence="2">The sequence shown here is derived from an EMBL/GenBank/DDBJ whole genome shotgun (WGS) entry which is preliminary data.</text>
</comment>
<keyword evidence="1" id="KW-0472">Membrane</keyword>
<dbReference type="Proteomes" id="UP000233551">
    <property type="component" value="Unassembled WGS sequence"/>
</dbReference>
<feature type="transmembrane region" description="Helical" evidence="1">
    <location>
        <begin position="95"/>
        <end position="115"/>
    </location>
</feature>
<evidence type="ECO:0000256" key="1">
    <source>
        <dbReference type="SAM" id="Phobius"/>
    </source>
</evidence>
<reference evidence="2 3" key="1">
    <citation type="submission" date="2017-11" db="EMBL/GenBank/DDBJ databases">
        <title>De-novo sequencing of pomegranate (Punica granatum L.) genome.</title>
        <authorList>
            <person name="Akparov Z."/>
            <person name="Amiraslanov A."/>
            <person name="Hajiyeva S."/>
            <person name="Abbasov M."/>
            <person name="Kaur K."/>
            <person name="Hamwieh A."/>
            <person name="Solovyev V."/>
            <person name="Salamov A."/>
            <person name="Braich B."/>
            <person name="Kosarev P."/>
            <person name="Mahmoud A."/>
            <person name="Hajiyev E."/>
            <person name="Babayeva S."/>
            <person name="Izzatullayeva V."/>
            <person name="Mammadov A."/>
            <person name="Mammadov A."/>
            <person name="Sharifova S."/>
            <person name="Ojaghi J."/>
            <person name="Eynullazada K."/>
            <person name="Bayramov B."/>
            <person name="Abdulazimova A."/>
            <person name="Shahmuradov I."/>
        </authorList>
    </citation>
    <scope>NUCLEOTIDE SEQUENCE [LARGE SCALE GENOMIC DNA]</scope>
    <source>
        <strain evidence="3">cv. AG2017</strain>
        <tissue evidence="2">Leaf</tissue>
    </source>
</reference>